<dbReference type="SUPFAM" id="SSF100950">
    <property type="entry name" value="NagB/RpiA/CoA transferase-like"/>
    <property type="match status" value="1"/>
</dbReference>
<dbReference type="OrthoDB" id="9809147at2"/>
<dbReference type="STRING" id="1235802.C823_00727"/>
<dbReference type="InterPro" id="IPR037171">
    <property type="entry name" value="NagB/RpiA_transferase-like"/>
</dbReference>
<gene>
    <name evidence="2" type="ORF">C823_00727</name>
</gene>
<sequence length="212" mass="23148">MNPKQIFYKTQAETIIQHLEKRRMKGYYCPTCADALKTAMSLTASGSTVSFGGSMTLMETGILDALKNRTDLHLIDRSLARTPEEIKQAYRDSFHTDTYFLSTNAITMDGQLVNVDGNGNRVAALIYGPDQVIVVTGMNKVVSTVEDAVRRIKTIASPPNCIRLNRKTPCAATGMCADCLGDDCICSQTVITRRSGIAGRIKVLLVGETLGY</sequence>
<name>N2BDE7_9FIRM</name>
<organism evidence="2 3">
    <name type="scientific">Eubacterium plexicaudatum ASF492</name>
    <dbReference type="NCBI Taxonomy" id="1235802"/>
    <lineage>
        <taxon>Bacteria</taxon>
        <taxon>Bacillati</taxon>
        <taxon>Bacillota</taxon>
        <taxon>Clostridia</taxon>
        <taxon>Eubacteriales</taxon>
        <taxon>Eubacteriaceae</taxon>
        <taxon>Eubacterium</taxon>
    </lineage>
</organism>
<dbReference type="PANTHER" id="PTHR36179:SF2">
    <property type="entry name" value="LUD DOMAIN-CONTAINING PROTEIN"/>
    <property type="match status" value="1"/>
</dbReference>
<feature type="domain" description="LUD" evidence="1">
    <location>
        <begin position="13"/>
        <end position="206"/>
    </location>
</feature>
<dbReference type="EMBL" id="AQFT01000023">
    <property type="protein sequence ID" value="EMZ36360.1"/>
    <property type="molecule type" value="Genomic_DNA"/>
</dbReference>
<dbReference type="Pfam" id="PF02589">
    <property type="entry name" value="LUD_dom"/>
    <property type="match status" value="1"/>
</dbReference>
<evidence type="ECO:0000313" key="2">
    <source>
        <dbReference type="EMBL" id="EMZ36360.1"/>
    </source>
</evidence>
<dbReference type="eggNOG" id="COG1139">
    <property type="taxonomic scope" value="Bacteria"/>
</dbReference>
<evidence type="ECO:0000259" key="1">
    <source>
        <dbReference type="Pfam" id="PF02589"/>
    </source>
</evidence>
<protein>
    <recommendedName>
        <fullName evidence="1">LUD domain-containing protein</fullName>
    </recommendedName>
</protein>
<reference evidence="2 3" key="1">
    <citation type="journal article" date="2014" name="Genome Announc.">
        <title>Draft genome sequences of the altered schaedler flora, a defined bacterial community from gnotobiotic mice.</title>
        <authorList>
            <person name="Wannemuehler M.J."/>
            <person name="Overstreet A.M."/>
            <person name="Ward D.V."/>
            <person name="Phillips G.J."/>
        </authorList>
    </citation>
    <scope>NUCLEOTIDE SEQUENCE [LARGE SCALE GENOMIC DNA]</scope>
    <source>
        <strain evidence="2 3">ASF492</strain>
    </source>
</reference>
<keyword evidence="3" id="KW-1185">Reference proteome</keyword>
<proteinExistence type="predicted"/>
<dbReference type="Proteomes" id="UP000012589">
    <property type="component" value="Unassembled WGS sequence"/>
</dbReference>
<dbReference type="InterPro" id="IPR003741">
    <property type="entry name" value="LUD_dom"/>
</dbReference>
<comment type="caution">
    <text evidence="2">The sequence shown here is derived from an EMBL/GenBank/DDBJ whole genome shotgun (WGS) entry which is preliminary data.</text>
</comment>
<dbReference type="AlphaFoldDB" id="N2BDE7"/>
<dbReference type="PATRIC" id="fig|1235802.3.peg.780"/>
<dbReference type="PANTHER" id="PTHR36179">
    <property type="entry name" value="LUD_DOM DOMAIN-CONTAINING PROTEIN"/>
    <property type="match status" value="1"/>
</dbReference>
<dbReference type="PIRSF" id="PIRSF020269">
    <property type="entry name" value="DUF1121"/>
    <property type="match status" value="1"/>
</dbReference>
<dbReference type="InterPro" id="IPR009501">
    <property type="entry name" value="UCP020269"/>
</dbReference>
<dbReference type="HOGENOM" id="CLU_107893_1_0_9"/>
<accession>N2BDE7</accession>
<evidence type="ECO:0000313" key="3">
    <source>
        <dbReference type="Proteomes" id="UP000012589"/>
    </source>
</evidence>